<dbReference type="Proteomes" id="UP000593576">
    <property type="component" value="Unassembled WGS sequence"/>
</dbReference>
<dbReference type="EMBL" id="JABFAF010000002">
    <property type="protein sequence ID" value="MBA0849095.1"/>
    <property type="molecule type" value="Genomic_DNA"/>
</dbReference>
<accession>A0A7J9KRE6</accession>
<proteinExistence type="predicted"/>
<sequence length="32" mass="3584">MTVLPRICRRRISGKVTMVNITRHSGGVCSRV</sequence>
<dbReference type="AlphaFoldDB" id="A0A7J9KRE6"/>
<name>A0A7J9KRE6_GOSSC</name>
<evidence type="ECO:0000313" key="2">
    <source>
        <dbReference type="Proteomes" id="UP000593576"/>
    </source>
</evidence>
<gene>
    <name evidence="1" type="ORF">Goshw_011298</name>
</gene>
<protein>
    <submittedName>
        <fullName evidence="1">Uncharacterized protein</fullName>
    </submittedName>
</protein>
<comment type="caution">
    <text evidence="1">The sequence shown here is derived from an EMBL/GenBank/DDBJ whole genome shotgun (WGS) entry which is preliminary data.</text>
</comment>
<organism evidence="1 2">
    <name type="scientific">Gossypium schwendimanii</name>
    <name type="common">Cotton</name>
    <dbReference type="NCBI Taxonomy" id="34291"/>
    <lineage>
        <taxon>Eukaryota</taxon>
        <taxon>Viridiplantae</taxon>
        <taxon>Streptophyta</taxon>
        <taxon>Embryophyta</taxon>
        <taxon>Tracheophyta</taxon>
        <taxon>Spermatophyta</taxon>
        <taxon>Magnoliopsida</taxon>
        <taxon>eudicotyledons</taxon>
        <taxon>Gunneridae</taxon>
        <taxon>Pentapetalae</taxon>
        <taxon>rosids</taxon>
        <taxon>malvids</taxon>
        <taxon>Malvales</taxon>
        <taxon>Malvaceae</taxon>
        <taxon>Malvoideae</taxon>
        <taxon>Gossypium</taxon>
    </lineage>
</organism>
<keyword evidence="2" id="KW-1185">Reference proteome</keyword>
<reference evidence="1 2" key="1">
    <citation type="journal article" date="2019" name="Genome Biol. Evol.">
        <title>Insights into the evolution of the New World diploid cottons (Gossypium, subgenus Houzingenia) based on genome sequencing.</title>
        <authorList>
            <person name="Grover C.E."/>
            <person name="Arick M.A. 2nd"/>
            <person name="Thrash A."/>
            <person name="Conover J.L."/>
            <person name="Sanders W.S."/>
            <person name="Peterson D.G."/>
            <person name="Frelichowski J.E."/>
            <person name="Scheffler J.A."/>
            <person name="Scheffler B.E."/>
            <person name="Wendel J.F."/>
        </authorList>
    </citation>
    <scope>NUCLEOTIDE SEQUENCE [LARGE SCALE GENOMIC DNA]</scope>
    <source>
        <strain evidence="1">1</strain>
        <tissue evidence="1">Leaf</tissue>
    </source>
</reference>
<evidence type="ECO:0000313" key="1">
    <source>
        <dbReference type="EMBL" id="MBA0849095.1"/>
    </source>
</evidence>